<dbReference type="InterPro" id="IPR023753">
    <property type="entry name" value="FAD/NAD-binding_dom"/>
</dbReference>
<dbReference type="InterPro" id="IPR017584">
    <property type="entry name" value="Pyridine_nucleo_diS_OxRdtase_N"/>
</dbReference>
<dbReference type="KEGG" id="tau:Tola_0989"/>
<dbReference type="InterPro" id="IPR051169">
    <property type="entry name" value="NADH-Q_oxidoreductase"/>
</dbReference>
<evidence type="ECO:0000313" key="7">
    <source>
        <dbReference type="Proteomes" id="UP000009073"/>
    </source>
</evidence>
<accession>C4LCQ2</accession>
<dbReference type="AlphaFoldDB" id="C4LCQ2"/>
<evidence type="ECO:0000259" key="5">
    <source>
        <dbReference type="Pfam" id="PF07992"/>
    </source>
</evidence>
<keyword evidence="4" id="KW-0560">Oxidoreductase</keyword>
<organism evidence="6 7">
    <name type="scientific">Tolumonas auensis (strain DSM 9187 / NBRC 110442 / TA 4)</name>
    <dbReference type="NCBI Taxonomy" id="595494"/>
    <lineage>
        <taxon>Bacteria</taxon>
        <taxon>Pseudomonadati</taxon>
        <taxon>Pseudomonadota</taxon>
        <taxon>Gammaproteobacteria</taxon>
        <taxon>Aeromonadales</taxon>
        <taxon>Aeromonadaceae</taxon>
        <taxon>Tolumonas</taxon>
    </lineage>
</organism>
<evidence type="ECO:0000256" key="2">
    <source>
        <dbReference type="ARBA" id="ARBA00022630"/>
    </source>
</evidence>
<keyword evidence="2" id="KW-0285">Flavoprotein</keyword>
<dbReference type="Pfam" id="PF07992">
    <property type="entry name" value="Pyr_redox_2"/>
    <property type="match status" value="1"/>
</dbReference>
<name>C4LCQ2_TOLAT</name>
<dbReference type="Gene3D" id="3.50.50.100">
    <property type="match status" value="1"/>
</dbReference>
<reference evidence="6 7" key="2">
    <citation type="journal article" date="2011" name="Stand. Genomic Sci.">
        <title>Complete genome sequence of Tolumonas auensis type strain (TA 4).</title>
        <authorList>
            <person name="Chertkov O."/>
            <person name="Copeland A."/>
            <person name="Lucas S."/>
            <person name="Lapidus A."/>
            <person name="Berry K.W."/>
            <person name="Detter J.C."/>
            <person name="Del Rio T.G."/>
            <person name="Hammon N."/>
            <person name="Dalin E."/>
            <person name="Tice H."/>
            <person name="Pitluck S."/>
            <person name="Richardson P."/>
            <person name="Bruce D."/>
            <person name="Goodwin L."/>
            <person name="Han C."/>
            <person name="Tapia R."/>
            <person name="Saunders E."/>
            <person name="Schmutz J."/>
            <person name="Brettin T."/>
            <person name="Larimer F."/>
            <person name="Land M."/>
            <person name="Hauser L."/>
            <person name="Spring S."/>
            <person name="Rohde M."/>
            <person name="Kyrpides N.C."/>
            <person name="Ivanova N."/>
            <person name="Goker M."/>
            <person name="Beller H.R."/>
            <person name="Klenk H.P."/>
            <person name="Woyke T."/>
        </authorList>
    </citation>
    <scope>NUCLEOTIDE SEQUENCE [LARGE SCALE GENOMIC DNA]</scope>
    <source>
        <strain evidence="7">DSM 9187 / TA4</strain>
    </source>
</reference>
<gene>
    <name evidence="6" type="ordered locus">Tola_0989</name>
</gene>
<evidence type="ECO:0000256" key="4">
    <source>
        <dbReference type="ARBA" id="ARBA00023002"/>
    </source>
</evidence>
<dbReference type="HOGENOM" id="CLU_021377_4_0_6"/>
<dbReference type="RefSeq" id="WP_012729215.1">
    <property type="nucleotide sequence ID" value="NC_012691.1"/>
</dbReference>
<dbReference type="OrthoDB" id="9767928at2"/>
<dbReference type="PANTHER" id="PTHR42913">
    <property type="entry name" value="APOPTOSIS-INDUCING FACTOR 1"/>
    <property type="match status" value="1"/>
</dbReference>
<keyword evidence="7" id="KW-1185">Reference proteome</keyword>
<dbReference type="SUPFAM" id="SSF51905">
    <property type="entry name" value="FAD/NAD(P)-binding domain"/>
    <property type="match status" value="2"/>
</dbReference>
<dbReference type="STRING" id="595494.Tola_0989"/>
<feature type="domain" description="FAD/NAD(P)-binding" evidence="5">
    <location>
        <begin position="3"/>
        <end position="288"/>
    </location>
</feature>
<comment type="cofactor">
    <cofactor evidence="1">
        <name>FAD</name>
        <dbReference type="ChEBI" id="CHEBI:57692"/>
    </cofactor>
</comment>
<proteinExistence type="predicted"/>
<dbReference type="EMBL" id="CP001616">
    <property type="protein sequence ID" value="ACQ92616.1"/>
    <property type="molecule type" value="Genomic_DNA"/>
</dbReference>
<dbReference type="Proteomes" id="UP000009073">
    <property type="component" value="Chromosome"/>
</dbReference>
<protein>
    <submittedName>
        <fullName evidence="6">Pyridine nucleotide-disulfide oxidoreductase family protein</fullName>
    </submittedName>
</protein>
<reference evidence="7" key="1">
    <citation type="submission" date="2009-05" db="EMBL/GenBank/DDBJ databases">
        <title>Complete sequence of Tolumonas auensis DSM 9187.</title>
        <authorList>
            <consortium name="US DOE Joint Genome Institute"/>
            <person name="Lucas S."/>
            <person name="Copeland A."/>
            <person name="Lapidus A."/>
            <person name="Glavina del Rio T."/>
            <person name="Tice H."/>
            <person name="Bruce D."/>
            <person name="Goodwin L."/>
            <person name="Pitluck S."/>
            <person name="Chertkov O."/>
            <person name="Brettin T."/>
            <person name="Detter J.C."/>
            <person name="Han C."/>
            <person name="Larimer F."/>
            <person name="Land M."/>
            <person name="Hauser L."/>
            <person name="Kyrpides N."/>
            <person name="Mikhailova N."/>
            <person name="Spring S."/>
            <person name="Beller H."/>
        </authorList>
    </citation>
    <scope>NUCLEOTIDE SEQUENCE [LARGE SCALE GENOMIC DNA]</scope>
    <source>
        <strain evidence="7">DSM 9187 / TA4</strain>
    </source>
</reference>
<dbReference type="GO" id="GO:0003955">
    <property type="term" value="F:NAD(P)H dehydrogenase (quinone) activity"/>
    <property type="evidence" value="ECO:0007669"/>
    <property type="project" value="TreeGrafter"/>
</dbReference>
<keyword evidence="3" id="KW-0274">FAD</keyword>
<dbReference type="NCBIfam" id="TIGR03169">
    <property type="entry name" value="Nterm_to_SelD"/>
    <property type="match status" value="1"/>
</dbReference>
<evidence type="ECO:0000313" key="6">
    <source>
        <dbReference type="EMBL" id="ACQ92616.1"/>
    </source>
</evidence>
<dbReference type="PRINTS" id="PR00368">
    <property type="entry name" value="FADPNR"/>
</dbReference>
<evidence type="ECO:0000256" key="3">
    <source>
        <dbReference type="ARBA" id="ARBA00022827"/>
    </source>
</evidence>
<evidence type="ECO:0000256" key="1">
    <source>
        <dbReference type="ARBA" id="ARBA00001974"/>
    </source>
</evidence>
<sequence>MTHIVLVGGGHAHLSVLQALSQRHLDDVFVTLITPDRYLSYSGMVPGWMAGHYLKEQCRIDLKPLVSAANVNMVIGRVVGINADRCCVALTEGYHIEYDLLSLDTGSEIDTSWLEMAGSKLLPIKPLDHFFNTWPTIMADALRNPDYRLVVVGGGAAGIELTLAAAHAFKSAGIVSNVALVTSSSGLAVQGQKTRQRLLRQLIKAGVTLHQHKAVGREDGLMLSDGSVLSADCVLAATGARAPYWLKLSHLDLDENGYVAVNQYHQSLSHHNVFAAGDVCSRQDVKLARSGVHAVHAGPVLAHNLIAMIKSKPLKPYRPRKKSLYILACGARYAVATWGSWSLEGSWVWYCKNWIDRRFIRRFSEF</sequence>
<dbReference type="InterPro" id="IPR036188">
    <property type="entry name" value="FAD/NAD-bd_sf"/>
</dbReference>
<dbReference type="eggNOG" id="COG1252">
    <property type="taxonomic scope" value="Bacteria"/>
</dbReference>
<dbReference type="PANTHER" id="PTHR42913:SF9">
    <property type="entry name" value="SLR1591 PROTEIN"/>
    <property type="match status" value="1"/>
</dbReference>
<dbReference type="GO" id="GO:0019646">
    <property type="term" value="P:aerobic electron transport chain"/>
    <property type="evidence" value="ECO:0007669"/>
    <property type="project" value="TreeGrafter"/>
</dbReference>